<proteinExistence type="inferred from homology"/>
<dbReference type="KEGG" id="abi:Aboo_0692"/>
<evidence type="ECO:0000313" key="3">
    <source>
        <dbReference type="EMBL" id="ADD08503.1"/>
    </source>
</evidence>
<protein>
    <submittedName>
        <fullName evidence="3">UspA domain protein</fullName>
    </submittedName>
</protein>
<dbReference type="SUPFAM" id="SSF52402">
    <property type="entry name" value="Adenine nucleotide alpha hydrolases-like"/>
    <property type="match status" value="1"/>
</dbReference>
<dbReference type="OrthoDB" id="107030at2157"/>
<evidence type="ECO:0000313" key="4">
    <source>
        <dbReference type="Proteomes" id="UP000001400"/>
    </source>
</evidence>
<dbReference type="STRING" id="439481.Aboo_0692"/>
<dbReference type="InterPro" id="IPR014729">
    <property type="entry name" value="Rossmann-like_a/b/a_fold"/>
</dbReference>
<dbReference type="eggNOG" id="arCOG02053">
    <property type="taxonomic scope" value="Archaea"/>
</dbReference>
<accession>B5I9M4</accession>
<evidence type="ECO:0000259" key="2">
    <source>
        <dbReference type="Pfam" id="PF00582"/>
    </source>
</evidence>
<feature type="domain" description="UspA" evidence="2">
    <location>
        <begin position="1"/>
        <end position="152"/>
    </location>
</feature>
<dbReference type="GeneID" id="8827638"/>
<dbReference type="PANTHER" id="PTHR46268">
    <property type="entry name" value="STRESS RESPONSE PROTEIN NHAX"/>
    <property type="match status" value="1"/>
</dbReference>
<comment type="similarity">
    <text evidence="1">Belongs to the universal stress protein A family.</text>
</comment>
<dbReference type="PANTHER" id="PTHR46268:SF6">
    <property type="entry name" value="UNIVERSAL STRESS PROTEIN UP12"/>
    <property type="match status" value="1"/>
</dbReference>
<evidence type="ECO:0000256" key="1">
    <source>
        <dbReference type="ARBA" id="ARBA00008791"/>
    </source>
</evidence>
<dbReference type="Pfam" id="PF00582">
    <property type="entry name" value="Usp"/>
    <property type="match status" value="1"/>
</dbReference>
<dbReference type="Gene3D" id="3.40.50.620">
    <property type="entry name" value="HUPs"/>
    <property type="match status" value="1"/>
</dbReference>
<dbReference type="AlphaFoldDB" id="B5I9M4"/>
<reference evidence="3" key="1">
    <citation type="submission" date="2010-02" db="EMBL/GenBank/DDBJ databases">
        <title>Complete sequence of Aciduliprofundum boonei T469.</title>
        <authorList>
            <consortium name="US DOE Joint Genome Institute"/>
            <person name="Lucas S."/>
            <person name="Copeland A."/>
            <person name="Lapidus A."/>
            <person name="Cheng J.-F."/>
            <person name="Bruce D."/>
            <person name="Goodwin L."/>
            <person name="Pitluck S."/>
            <person name="Saunders E."/>
            <person name="Detter J.C."/>
            <person name="Han C."/>
            <person name="Tapia R."/>
            <person name="Land M."/>
            <person name="Hauser L."/>
            <person name="Kyrpides N."/>
            <person name="Mikhailova N."/>
            <person name="Flores G."/>
            <person name="Reysenbach A.-L."/>
            <person name="Woyke T."/>
        </authorList>
    </citation>
    <scope>NUCLEOTIDE SEQUENCE</scope>
    <source>
        <strain evidence="3">T469</strain>
    </source>
</reference>
<dbReference type="InterPro" id="IPR006015">
    <property type="entry name" value="Universal_stress_UspA"/>
</dbReference>
<dbReference type="InterPro" id="IPR006016">
    <property type="entry name" value="UspA"/>
</dbReference>
<dbReference type="RefSeq" id="WP_008082221.1">
    <property type="nucleotide sequence ID" value="NC_013926.1"/>
</dbReference>
<dbReference type="CDD" id="cd00293">
    <property type="entry name" value="USP-like"/>
    <property type="match status" value="1"/>
</dbReference>
<organism evidence="3 4">
    <name type="scientific">Aciduliprofundum boonei (strain DSM 19572 / T469)</name>
    <dbReference type="NCBI Taxonomy" id="439481"/>
    <lineage>
        <taxon>Archaea</taxon>
        <taxon>Methanobacteriati</taxon>
        <taxon>Thermoplasmatota</taxon>
        <taxon>DHVE2 group</taxon>
        <taxon>Candidatus Aciduliprofundum</taxon>
    </lineage>
</organism>
<dbReference type="PRINTS" id="PR01438">
    <property type="entry name" value="UNVRSLSTRESS"/>
</dbReference>
<name>B5I9M4_ACIB4</name>
<dbReference type="Proteomes" id="UP000001400">
    <property type="component" value="Chromosome"/>
</dbReference>
<gene>
    <name evidence="3" type="ordered locus">Aboo_0692</name>
</gene>
<dbReference type="EMBL" id="CP001941">
    <property type="protein sequence ID" value="ADD08503.1"/>
    <property type="molecule type" value="Genomic_DNA"/>
</dbReference>
<dbReference type="HOGENOM" id="CLU_049301_11_2_2"/>
<sequence>MFRKILFPTDFSEGSMRAIQKFSKNNQSEVGECIILHVVDEGRLEELLNGYAYLYKGENKELRDIEEKLKAKAREKLSESADKCRKMMNANKLRIMVRFGIPYEEIVKVAEEENVSLILLPSHGRLGFSHEIFGSTTMRVLKKTKKPVLIIKTHEEE</sequence>
<keyword evidence="4" id="KW-1185">Reference proteome</keyword>